<dbReference type="EMBL" id="CAJEWN010002487">
    <property type="protein sequence ID" value="CAD2203934.1"/>
    <property type="molecule type" value="Genomic_DNA"/>
</dbReference>
<feature type="transmembrane region" description="Helical" evidence="2">
    <location>
        <begin position="535"/>
        <end position="560"/>
    </location>
</feature>
<dbReference type="Proteomes" id="UP000580250">
    <property type="component" value="Unassembled WGS sequence"/>
</dbReference>
<feature type="transmembrane region" description="Helical" evidence="2">
    <location>
        <begin position="421"/>
        <end position="444"/>
    </location>
</feature>
<keyword evidence="2" id="KW-1133">Transmembrane helix</keyword>
<comment type="caution">
    <text evidence="3">The sequence shown here is derived from an EMBL/GenBank/DDBJ whole genome shotgun (WGS) entry which is preliminary data.</text>
</comment>
<feature type="transmembrane region" description="Helical" evidence="2">
    <location>
        <begin position="379"/>
        <end position="400"/>
    </location>
</feature>
<dbReference type="AlphaFoldDB" id="A0A6V7XX92"/>
<feature type="compositionally biased region" description="Polar residues" evidence="1">
    <location>
        <begin position="600"/>
        <end position="610"/>
    </location>
</feature>
<name>A0A6V7XX92_MELEN</name>
<evidence type="ECO:0000256" key="2">
    <source>
        <dbReference type="SAM" id="Phobius"/>
    </source>
</evidence>
<accession>A0A6V7XX92</accession>
<evidence type="ECO:0000256" key="1">
    <source>
        <dbReference type="SAM" id="MobiDB-lite"/>
    </source>
</evidence>
<feature type="transmembrane region" description="Helical" evidence="2">
    <location>
        <begin position="42"/>
        <end position="60"/>
    </location>
</feature>
<feature type="region of interest" description="Disordered" evidence="1">
    <location>
        <begin position="661"/>
        <end position="680"/>
    </location>
</feature>
<gene>
    <name evidence="3" type="ORF">MENT_LOCUS57643</name>
</gene>
<feature type="transmembrane region" description="Helical" evidence="2">
    <location>
        <begin position="194"/>
        <end position="213"/>
    </location>
</feature>
<sequence>METKEETPPSPSFSLSEFFSDKIENFKNFFETKFNAMNACSAAMYILAVTCVIINLYVLLDRSIETIHYLRIYHLAVCSLMFSCGLLQLAFMWKAQCGDFDKLARPHTIPRPTMISAFALTAGIALGYAYFLIFNIAFRNCDKLFDAAGAEEQWQEALYDLLMISFCVLSLIYIFQRSYYGSQNTNFDLITRKWVNIVLTIVWVKIVIFKGYLSYQELCQRSEISGYWCPVIRRSYTCDPETKLKGTQKTWYYMHKGLLNSAIISCASEFFPVMLVAHWLACGRAEQRADELIRRRQEKKSVRRMLQGMIGDVSKIYGLDPTAQIRRQLPPLNLPTILIASLVILGCITAFLASLRWFVGLYFAILFDEMHKKGSMTDTYSECAASLTQTFLFVLLTLWARQAITVKRFCPYHKAESKGDLVLIFGSASFMTVKLGLQLVELHFQRADGFLSWPEALLRTVSLTLIQASQWLQYMCLHRIMALHFEDVHATRRFLPIVALSAVVVNWVGFGVTFFETNTIKYQLGLEELRFSQSTLIIMIFTQTIYPADYLFCFTAAGCWTDVLLRYVEMGLFQLGPPMDLEELQDLEQQHHEARRKGHSTPTTNVKSRVSSSTLEELNNSSFGTDRPQIEEFKICNGDLNNENKEENIEEEKEEKLKNKNNKIIKGMMKRGGGGGNNKKNVTQISVSFYMDPAIIEEEKENK</sequence>
<feature type="transmembrane region" description="Helical" evidence="2">
    <location>
        <begin position="336"/>
        <end position="359"/>
    </location>
</feature>
<organism evidence="3 4">
    <name type="scientific">Meloidogyne enterolobii</name>
    <name type="common">Root-knot nematode worm</name>
    <name type="synonym">Meloidogyne mayaguensis</name>
    <dbReference type="NCBI Taxonomy" id="390850"/>
    <lineage>
        <taxon>Eukaryota</taxon>
        <taxon>Metazoa</taxon>
        <taxon>Ecdysozoa</taxon>
        <taxon>Nematoda</taxon>
        <taxon>Chromadorea</taxon>
        <taxon>Rhabditida</taxon>
        <taxon>Tylenchina</taxon>
        <taxon>Tylenchomorpha</taxon>
        <taxon>Tylenchoidea</taxon>
        <taxon>Meloidogynidae</taxon>
        <taxon>Meloidogyninae</taxon>
        <taxon>Meloidogyne</taxon>
    </lineage>
</organism>
<feature type="transmembrane region" description="Helical" evidence="2">
    <location>
        <begin position="494"/>
        <end position="515"/>
    </location>
</feature>
<keyword evidence="2" id="KW-0472">Membrane</keyword>
<feature type="region of interest" description="Disordered" evidence="1">
    <location>
        <begin position="589"/>
        <end position="625"/>
    </location>
</feature>
<evidence type="ECO:0000313" key="3">
    <source>
        <dbReference type="EMBL" id="CAD2203934.1"/>
    </source>
</evidence>
<protein>
    <submittedName>
        <fullName evidence="3">Uncharacterized protein</fullName>
    </submittedName>
</protein>
<evidence type="ECO:0000313" key="4">
    <source>
        <dbReference type="Proteomes" id="UP000580250"/>
    </source>
</evidence>
<reference evidence="3 4" key="1">
    <citation type="submission" date="2020-08" db="EMBL/GenBank/DDBJ databases">
        <authorList>
            <person name="Koutsovoulos G."/>
            <person name="Danchin GJ E."/>
        </authorList>
    </citation>
    <scope>NUCLEOTIDE SEQUENCE [LARGE SCALE GENOMIC DNA]</scope>
</reference>
<feature type="transmembrane region" description="Helical" evidence="2">
    <location>
        <begin position="157"/>
        <end position="174"/>
    </location>
</feature>
<keyword evidence="2" id="KW-0812">Transmembrane</keyword>
<dbReference type="OrthoDB" id="430340at2759"/>
<feature type="transmembrane region" description="Helical" evidence="2">
    <location>
        <begin position="113"/>
        <end position="136"/>
    </location>
</feature>
<proteinExistence type="predicted"/>
<feature type="transmembrane region" description="Helical" evidence="2">
    <location>
        <begin position="72"/>
        <end position="93"/>
    </location>
</feature>
<feature type="compositionally biased region" description="Low complexity" evidence="1">
    <location>
        <begin position="611"/>
        <end position="622"/>
    </location>
</feature>